<keyword evidence="5" id="KW-0862">Zinc</keyword>
<feature type="domain" description="C2H2-type" evidence="11">
    <location>
        <begin position="151"/>
        <end position="178"/>
    </location>
</feature>
<keyword evidence="6" id="KW-0805">Transcription regulation</keyword>
<proteinExistence type="predicted"/>
<dbReference type="PROSITE" id="PS00028">
    <property type="entry name" value="ZINC_FINGER_C2H2_1"/>
    <property type="match status" value="2"/>
</dbReference>
<dbReference type="SMART" id="SM00355">
    <property type="entry name" value="ZnF_C2H2"/>
    <property type="match status" value="2"/>
</dbReference>
<keyword evidence="7" id="KW-0804">Transcription</keyword>
<keyword evidence="12" id="KW-1185">Reference proteome</keyword>
<comment type="subcellular location">
    <subcellularLocation>
        <location evidence="1">Nucleus</location>
    </subcellularLocation>
</comment>
<evidence type="ECO:0000313" key="12">
    <source>
        <dbReference type="Proteomes" id="UP000515124"/>
    </source>
</evidence>
<evidence type="ECO:0000256" key="2">
    <source>
        <dbReference type="ARBA" id="ARBA00022723"/>
    </source>
</evidence>
<evidence type="ECO:0000256" key="4">
    <source>
        <dbReference type="ARBA" id="ARBA00022771"/>
    </source>
</evidence>
<keyword evidence="8" id="KW-0539">Nucleus</keyword>
<dbReference type="RefSeq" id="XP_021819079.1">
    <property type="nucleotide sequence ID" value="XM_021963387.1"/>
</dbReference>
<dbReference type="InterPro" id="IPR036236">
    <property type="entry name" value="Znf_C2H2_sf"/>
</dbReference>
<keyword evidence="4 9" id="KW-0863">Zinc-finger</keyword>
<dbReference type="Proteomes" id="UP000515124">
    <property type="component" value="Unplaced"/>
</dbReference>
<dbReference type="Pfam" id="PF13912">
    <property type="entry name" value="zf-C2H2_6"/>
    <property type="match status" value="2"/>
</dbReference>
<dbReference type="GO" id="GO:0005634">
    <property type="term" value="C:nucleus"/>
    <property type="evidence" value="ECO:0007669"/>
    <property type="project" value="UniProtKB-SubCell"/>
</dbReference>
<name>A0A6P5SSD0_PRUAV</name>
<evidence type="ECO:0000256" key="3">
    <source>
        <dbReference type="ARBA" id="ARBA00022737"/>
    </source>
</evidence>
<organism evidence="12 13">
    <name type="scientific">Prunus avium</name>
    <name type="common">Cherry</name>
    <name type="synonym">Cerasus avium</name>
    <dbReference type="NCBI Taxonomy" id="42229"/>
    <lineage>
        <taxon>Eukaryota</taxon>
        <taxon>Viridiplantae</taxon>
        <taxon>Streptophyta</taxon>
        <taxon>Embryophyta</taxon>
        <taxon>Tracheophyta</taxon>
        <taxon>Spermatophyta</taxon>
        <taxon>Magnoliopsida</taxon>
        <taxon>eudicotyledons</taxon>
        <taxon>Gunneridae</taxon>
        <taxon>Pentapetalae</taxon>
        <taxon>rosids</taxon>
        <taxon>fabids</taxon>
        <taxon>Rosales</taxon>
        <taxon>Rosaceae</taxon>
        <taxon>Amygdaloideae</taxon>
        <taxon>Amygdaleae</taxon>
        <taxon>Prunus</taxon>
    </lineage>
</organism>
<dbReference type="Gene3D" id="3.30.160.60">
    <property type="entry name" value="Classic Zinc Finger"/>
    <property type="match status" value="1"/>
</dbReference>
<dbReference type="AlphaFoldDB" id="A0A6P5SSD0"/>
<keyword evidence="3" id="KW-0677">Repeat</keyword>
<dbReference type="GeneID" id="110761011"/>
<evidence type="ECO:0000256" key="7">
    <source>
        <dbReference type="ARBA" id="ARBA00023163"/>
    </source>
</evidence>
<dbReference type="GO" id="GO:0010200">
    <property type="term" value="P:response to chitin"/>
    <property type="evidence" value="ECO:0007669"/>
    <property type="project" value="TreeGrafter"/>
</dbReference>
<gene>
    <name evidence="13" type="primary">LOC110761011</name>
</gene>
<dbReference type="PROSITE" id="PS50157">
    <property type="entry name" value="ZINC_FINGER_C2H2_2"/>
    <property type="match status" value="2"/>
</dbReference>
<dbReference type="PANTHER" id="PTHR26374:SF379">
    <property type="entry name" value="ZINC FINGER PROTEIN ZAT12"/>
    <property type="match status" value="1"/>
</dbReference>
<evidence type="ECO:0000256" key="1">
    <source>
        <dbReference type="ARBA" id="ARBA00004123"/>
    </source>
</evidence>
<dbReference type="PANTHER" id="PTHR26374">
    <property type="entry name" value="ZINC FINGER PROTEIN ZAT5"/>
    <property type="match status" value="1"/>
</dbReference>
<dbReference type="KEGG" id="pavi:110761011"/>
<evidence type="ECO:0000256" key="6">
    <source>
        <dbReference type="ARBA" id="ARBA00023015"/>
    </source>
</evidence>
<feature type="domain" description="C2H2-type" evidence="11">
    <location>
        <begin position="98"/>
        <end position="125"/>
    </location>
</feature>
<dbReference type="GO" id="GO:0006950">
    <property type="term" value="P:response to stress"/>
    <property type="evidence" value="ECO:0007669"/>
    <property type="project" value="TreeGrafter"/>
</dbReference>
<dbReference type="InterPro" id="IPR013087">
    <property type="entry name" value="Znf_C2H2_type"/>
</dbReference>
<feature type="region of interest" description="Disordered" evidence="10">
    <location>
        <begin position="114"/>
        <end position="139"/>
    </location>
</feature>
<sequence length="239" mass="26901">MTRCNSFTTEGNTSFPNSHQTPINTTQLKPSSISKTTLCFWFETFDQLVRCFCLAMKRMREDEVGLGMKGLDMEKFLMLLSCGMETKFRNCSSPNDVFECKTCNRKFPSFQALGGHRASHKRPRTSMDHDQQSETRKGSNLMATKNKPKAHQCPICGLEFGMGQALGGHMRRHRASNMNLGFSSKVPDEVVVASKIPVLKRSSSKRIMCLEMDLNLTPLENDLKLLFGKMAPKVDAFVS</sequence>
<evidence type="ECO:0000256" key="5">
    <source>
        <dbReference type="ARBA" id="ARBA00022833"/>
    </source>
</evidence>
<feature type="region of interest" description="Disordered" evidence="10">
    <location>
        <begin position="1"/>
        <end position="27"/>
    </location>
</feature>
<keyword evidence="2" id="KW-0479">Metal-binding</keyword>
<evidence type="ECO:0000313" key="13">
    <source>
        <dbReference type="RefSeq" id="XP_021819079.1"/>
    </source>
</evidence>
<dbReference type="SUPFAM" id="SSF57667">
    <property type="entry name" value="beta-beta-alpha zinc fingers"/>
    <property type="match status" value="1"/>
</dbReference>
<reference evidence="13" key="1">
    <citation type="submission" date="2025-08" db="UniProtKB">
        <authorList>
            <consortium name="RefSeq"/>
        </authorList>
    </citation>
    <scope>IDENTIFICATION</scope>
</reference>
<accession>A0A6P5SSD0</accession>
<evidence type="ECO:0000259" key="11">
    <source>
        <dbReference type="PROSITE" id="PS50157"/>
    </source>
</evidence>
<evidence type="ECO:0000256" key="10">
    <source>
        <dbReference type="SAM" id="MobiDB-lite"/>
    </source>
</evidence>
<evidence type="ECO:0000256" key="8">
    <source>
        <dbReference type="ARBA" id="ARBA00023242"/>
    </source>
</evidence>
<feature type="compositionally biased region" description="Basic and acidic residues" evidence="10">
    <location>
        <begin position="125"/>
        <end position="137"/>
    </location>
</feature>
<protein>
    <submittedName>
        <fullName evidence="13">Zinc finger protein ZAT11-like</fullName>
    </submittedName>
</protein>
<dbReference type="GO" id="GO:0008270">
    <property type="term" value="F:zinc ion binding"/>
    <property type="evidence" value="ECO:0007669"/>
    <property type="project" value="UniProtKB-KW"/>
</dbReference>
<evidence type="ECO:0000256" key="9">
    <source>
        <dbReference type="PROSITE-ProRule" id="PRU00042"/>
    </source>
</evidence>